<dbReference type="RefSeq" id="WP_265582492.1">
    <property type="nucleotide sequence ID" value="NZ_CP036172.1"/>
</dbReference>
<proteinExistence type="predicted"/>
<dbReference type="PANTHER" id="PTHR43845:SF1">
    <property type="entry name" value="BLR5969 PROTEIN"/>
    <property type="match status" value="1"/>
</dbReference>
<accession>A0A8A3S4B2</accession>
<dbReference type="KEGG" id="maqe:RJ40_06200"/>
<dbReference type="Proteomes" id="UP001042704">
    <property type="component" value="Chromosome"/>
</dbReference>
<protein>
    <submittedName>
        <fullName evidence="2">Coenzyme F390 synthetase</fullName>
    </submittedName>
</protein>
<dbReference type="Gene3D" id="3.40.50.12780">
    <property type="entry name" value="N-terminal domain of ligase-like"/>
    <property type="match status" value="1"/>
</dbReference>
<organism evidence="2 3">
    <name type="scientific">Methanofollis aquaemaris</name>
    <dbReference type="NCBI Taxonomy" id="126734"/>
    <lineage>
        <taxon>Archaea</taxon>
        <taxon>Methanobacteriati</taxon>
        <taxon>Methanobacteriota</taxon>
        <taxon>Stenosarchaea group</taxon>
        <taxon>Methanomicrobia</taxon>
        <taxon>Methanomicrobiales</taxon>
        <taxon>Methanomicrobiaceae</taxon>
        <taxon>Methanofollis</taxon>
    </lineage>
</organism>
<name>A0A8A3S4B2_9EURY</name>
<dbReference type="PANTHER" id="PTHR43845">
    <property type="entry name" value="BLR5969 PROTEIN"/>
    <property type="match status" value="1"/>
</dbReference>
<reference evidence="2" key="1">
    <citation type="journal article" date="2001" name="Int. J. Syst. Evol. Microbiol.">
        <title>Methanofollis aquaemaris sp. nov., a methanogen isolated from an aquaculture fish pond.</title>
        <authorList>
            <person name="Lai M.C."/>
            <person name="Chen S.C."/>
        </authorList>
    </citation>
    <scope>NUCLEOTIDE SEQUENCE</scope>
    <source>
        <strain evidence="2">N2F9704</strain>
    </source>
</reference>
<gene>
    <name evidence="2" type="primary">ftsA</name>
    <name evidence="2" type="ORF">RJ40_06200</name>
</gene>
<dbReference type="GeneID" id="76423938"/>
<dbReference type="Pfam" id="PF00501">
    <property type="entry name" value="AMP-binding"/>
    <property type="match status" value="1"/>
</dbReference>
<dbReference type="InterPro" id="IPR042099">
    <property type="entry name" value="ANL_N_sf"/>
</dbReference>
<evidence type="ECO:0000313" key="2">
    <source>
        <dbReference type="EMBL" id="QSZ67117.1"/>
    </source>
</evidence>
<dbReference type="EMBL" id="CP036172">
    <property type="protein sequence ID" value="QSZ67117.1"/>
    <property type="molecule type" value="Genomic_DNA"/>
</dbReference>
<feature type="domain" description="AMP-dependent synthetase/ligase" evidence="1">
    <location>
        <begin position="83"/>
        <end position="286"/>
    </location>
</feature>
<dbReference type="SUPFAM" id="SSF56801">
    <property type="entry name" value="Acetyl-CoA synthetase-like"/>
    <property type="match status" value="1"/>
</dbReference>
<reference evidence="2" key="2">
    <citation type="submission" date="2019-02" db="EMBL/GenBank/DDBJ databases">
        <authorList>
            <person name="Chen S.-C."/>
            <person name="Chien H.-H."/>
            <person name="Lai M.-C."/>
        </authorList>
    </citation>
    <scope>NUCLEOTIDE SEQUENCE</scope>
    <source>
        <strain evidence="2">N2F9704</strain>
    </source>
</reference>
<evidence type="ECO:0000313" key="3">
    <source>
        <dbReference type="Proteomes" id="UP001042704"/>
    </source>
</evidence>
<sequence length="448" mass="50361">MTRRYWDETIETMERGDLDALVDERIRYTVRYAAEHSPFYKKWFAKEQIDPAAVTCHEDLLDLPVISGQVIREHQPPAAADFAFRSVGWEEVFTVHETSGTSGVPKTFFLIWEDWERYAEKYARAFTAQGIGAGDRLVLCTSYGMNIGANTMTLAARDLGVAVIPEGKCTFPVRVVRDYHPTAIVGSVFKLLRLARRLRAEGIEPQDSGVQRLVIGGEGFAAESRAHLEKVWGCEVYNTYGSTEGTMCGECQAKNGLHCPEDLVHVDLYDPALRRFVKDGEDGRLVLTTLLPPGGKAGTLLLNYDTEDWSRVVSRGTCPCGRTHLKIEPPWRETETVTVAGCAINRVDIERAVFQPENMAYLTGEYEAFVYGEEDETVLRVSMECEDLATADRNTIKNRFLETIFKDKPTLAEACEESRCRVLFHFTAPGGLELASVRGRPKRLVDRR</sequence>
<evidence type="ECO:0000259" key="1">
    <source>
        <dbReference type="Pfam" id="PF00501"/>
    </source>
</evidence>
<dbReference type="InterPro" id="IPR017720">
    <property type="entry name" value="Coenzyme_F390_Synthase"/>
</dbReference>
<dbReference type="NCBIfam" id="TIGR03335">
    <property type="entry name" value="F390_ftsA"/>
    <property type="match status" value="1"/>
</dbReference>
<keyword evidence="3" id="KW-1185">Reference proteome</keyword>
<dbReference type="AlphaFoldDB" id="A0A8A3S4B2"/>
<dbReference type="InterPro" id="IPR000873">
    <property type="entry name" value="AMP-dep_synth/lig_dom"/>
</dbReference>